<accession>A0ABD6AYV4</accession>
<dbReference type="RefSeq" id="WP_250875039.1">
    <property type="nucleotide sequence ID" value="NZ_JALXFV010000008.1"/>
</dbReference>
<name>A0ABD6AYV4_9EURY</name>
<evidence type="ECO:0000256" key="1">
    <source>
        <dbReference type="SAM" id="MobiDB-lite"/>
    </source>
</evidence>
<feature type="compositionally biased region" description="Basic and acidic residues" evidence="1">
    <location>
        <begin position="46"/>
        <end position="57"/>
    </location>
</feature>
<evidence type="ECO:0008006" key="4">
    <source>
        <dbReference type="Google" id="ProtNLM"/>
    </source>
</evidence>
<gene>
    <name evidence="2" type="ORF">ACFSBT_17685</name>
</gene>
<organism evidence="2 3">
    <name type="scientific">Halomarina rubra</name>
    <dbReference type="NCBI Taxonomy" id="2071873"/>
    <lineage>
        <taxon>Archaea</taxon>
        <taxon>Methanobacteriati</taxon>
        <taxon>Methanobacteriota</taxon>
        <taxon>Stenosarchaea group</taxon>
        <taxon>Halobacteria</taxon>
        <taxon>Halobacteriales</taxon>
        <taxon>Natronomonadaceae</taxon>
        <taxon>Halomarina</taxon>
    </lineage>
</organism>
<keyword evidence="3" id="KW-1185">Reference proteome</keyword>
<reference evidence="2 3" key="1">
    <citation type="journal article" date="2019" name="Int. J. Syst. Evol. Microbiol.">
        <title>The Global Catalogue of Microorganisms (GCM) 10K type strain sequencing project: providing services to taxonomists for standard genome sequencing and annotation.</title>
        <authorList>
            <consortium name="The Broad Institute Genomics Platform"/>
            <consortium name="The Broad Institute Genome Sequencing Center for Infectious Disease"/>
            <person name="Wu L."/>
            <person name="Ma J."/>
        </authorList>
    </citation>
    <scope>NUCLEOTIDE SEQUENCE [LARGE SCALE GENOMIC DNA]</scope>
    <source>
        <strain evidence="2 3">CGMCC 1.12563</strain>
    </source>
</reference>
<dbReference type="Proteomes" id="UP001597187">
    <property type="component" value="Unassembled WGS sequence"/>
</dbReference>
<evidence type="ECO:0000313" key="2">
    <source>
        <dbReference type="EMBL" id="MFD1515115.1"/>
    </source>
</evidence>
<sequence length="452" mass="48226">MSTLNVEGGSRRTKYYFARETVDSNGDAQTPTDPAWTLYASVVGTHEPESEATHSERTGIGNVNPIDKQRNQESHEVTLGYDLERFPVDTNGDPADALADGMLRDIDNRLLNTHSFLGVEQLSEIIASNTVHAKYYASARNNSHPSGDAPTAVSLATRKYDYAYGGRLSEPSLSVDPGEDAVAQVELQYTFDKRRTYQIDQPDATSYLAIRSTSSNDTGVTIDIEGVDAQTVESITLDGTDSTTSVVTTSQYDTLGAVAPASELEGTLEVFIDESSDQSGQPGQLLTVVPGKNDYDGIEGDEGVPLLGSGSFDDGSSLGSPQTVLGSKLQWFGDPAAERVQSTTLSASNEVEEENTTAGLAMSHHEDGQSITAESTVFGETQTHDKLSDHLQGAEGELVIPLTGGDIKLPRAYISSGGNATKEENQAYMTTDLTFTALQQSDGSAPLVFSPN</sequence>
<dbReference type="EMBL" id="JBHUDC010000008">
    <property type="protein sequence ID" value="MFD1515115.1"/>
    <property type="molecule type" value="Genomic_DNA"/>
</dbReference>
<proteinExistence type="predicted"/>
<protein>
    <recommendedName>
        <fullName evidence="4">Major capsid protein</fullName>
    </recommendedName>
</protein>
<feature type="region of interest" description="Disordered" evidence="1">
    <location>
        <begin position="46"/>
        <end position="67"/>
    </location>
</feature>
<dbReference type="AlphaFoldDB" id="A0ABD6AYV4"/>
<evidence type="ECO:0000313" key="3">
    <source>
        <dbReference type="Proteomes" id="UP001597187"/>
    </source>
</evidence>
<comment type="caution">
    <text evidence="2">The sequence shown here is derived from an EMBL/GenBank/DDBJ whole genome shotgun (WGS) entry which is preliminary data.</text>
</comment>